<evidence type="ECO:0000256" key="12">
    <source>
        <dbReference type="NCBIfam" id="TIGR02414"/>
    </source>
</evidence>
<dbReference type="SUPFAM" id="SSF55486">
    <property type="entry name" value="Metalloproteases ('zincins'), catalytic domain"/>
    <property type="match status" value="1"/>
</dbReference>
<comment type="catalytic activity">
    <reaction evidence="1">
        <text>Release of an N-terminal amino acid, Xaa-|-Yaa- from a peptide, amide or arylamide. Xaa is preferably Ala, but may be most amino acids including Pro (slow action). When a terminal hydrophobic residue is followed by a prolyl residue, the two may be released as an intact Xaa-Pro dipeptide.</text>
        <dbReference type="EC" id="3.4.11.2"/>
    </reaction>
</comment>
<dbReference type="Pfam" id="PF01433">
    <property type="entry name" value="Peptidase_M1"/>
    <property type="match status" value="1"/>
</dbReference>
<dbReference type="GO" id="GO:0008270">
    <property type="term" value="F:zinc ion binding"/>
    <property type="evidence" value="ECO:0007669"/>
    <property type="project" value="InterPro"/>
</dbReference>
<dbReference type="InterPro" id="IPR038438">
    <property type="entry name" value="PepN_Ig-like_sf"/>
</dbReference>
<evidence type="ECO:0000259" key="16">
    <source>
        <dbReference type="Pfam" id="PF17900"/>
    </source>
</evidence>
<keyword evidence="11" id="KW-0482">Metalloprotease</keyword>
<dbReference type="KEGG" id="dno:DNO_0019"/>
<dbReference type="Gene3D" id="2.60.40.1840">
    <property type="match status" value="1"/>
</dbReference>
<gene>
    <name evidence="17" type="ordered locus">DNO_0019</name>
</gene>
<feature type="domain" description="Peptidase M1 alanyl aminopeptidase Ig-like fold" evidence="14">
    <location>
        <begin position="456"/>
        <end position="552"/>
    </location>
</feature>
<evidence type="ECO:0000259" key="15">
    <source>
        <dbReference type="Pfam" id="PF17432"/>
    </source>
</evidence>
<dbReference type="InterPro" id="IPR042097">
    <property type="entry name" value="Aminopeptidase_N-like_N_sf"/>
</dbReference>
<dbReference type="eggNOG" id="COG0308">
    <property type="taxonomic scope" value="Bacteria"/>
</dbReference>
<dbReference type="Gene3D" id="1.25.50.10">
    <property type="entry name" value="Peptidase M1, alanyl aminopeptidase, C-terminal domain"/>
    <property type="match status" value="1"/>
</dbReference>
<evidence type="ECO:0000256" key="11">
    <source>
        <dbReference type="ARBA" id="ARBA00023049"/>
    </source>
</evidence>
<dbReference type="CDD" id="cd09600">
    <property type="entry name" value="M1_APN"/>
    <property type="match status" value="1"/>
</dbReference>
<dbReference type="GO" id="GO:0008237">
    <property type="term" value="F:metallopeptidase activity"/>
    <property type="evidence" value="ECO:0007669"/>
    <property type="project" value="UniProtKB-UniRule"/>
</dbReference>
<dbReference type="STRING" id="246195.DNO_0019"/>
<evidence type="ECO:0000256" key="6">
    <source>
        <dbReference type="ARBA" id="ARBA00022438"/>
    </source>
</evidence>
<evidence type="ECO:0000256" key="8">
    <source>
        <dbReference type="ARBA" id="ARBA00022723"/>
    </source>
</evidence>
<dbReference type="Pfam" id="PF11940">
    <property type="entry name" value="DUF3458"/>
    <property type="match status" value="1"/>
</dbReference>
<evidence type="ECO:0000256" key="5">
    <source>
        <dbReference type="ARBA" id="ARBA00015611"/>
    </source>
</evidence>
<dbReference type="RefSeq" id="WP_011927778.1">
    <property type="nucleotide sequence ID" value="NC_009446.1"/>
</dbReference>
<organism evidence="17 18">
    <name type="scientific">Dichelobacter nodosus (strain VCS1703A)</name>
    <dbReference type="NCBI Taxonomy" id="246195"/>
    <lineage>
        <taxon>Bacteria</taxon>
        <taxon>Pseudomonadati</taxon>
        <taxon>Pseudomonadota</taxon>
        <taxon>Gammaproteobacteria</taxon>
        <taxon>Cardiobacteriales</taxon>
        <taxon>Cardiobacteriaceae</taxon>
        <taxon>Dichelobacter</taxon>
    </lineage>
</organism>
<dbReference type="SUPFAM" id="SSF63737">
    <property type="entry name" value="Leukotriene A4 hydrolase N-terminal domain"/>
    <property type="match status" value="1"/>
</dbReference>
<feature type="domain" description="Peptidase M1 alanyl aminopeptidase C-terminal" evidence="15">
    <location>
        <begin position="555"/>
        <end position="875"/>
    </location>
</feature>
<evidence type="ECO:0000256" key="7">
    <source>
        <dbReference type="ARBA" id="ARBA00022670"/>
    </source>
</evidence>
<dbReference type="InterPro" id="IPR014782">
    <property type="entry name" value="Peptidase_M1_dom"/>
</dbReference>
<name>A5EWZ7_DICNV</name>
<dbReference type="Pfam" id="PF17900">
    <property type="entry name" value="Peptidase_M1_N"/>
    <property type="match status" value="1"/>
</dbReference>
<evidence type="ECO:0000256" key="4">
    <source>
        <dbReference type="ARBA" id="ARBA00012564"/>
    </source>
</evidence>
<dbReference type="NCBIfam" id="TIGR02414">
    <property type="entry name" value="pepN_proteo"/>
    <property type="match status" value="1"/>
</dbReference>
<keyword evidence="9 17" id="KW-0378">Hydrolase</keyword>
<dbReference type="FunFam" id="3.30.2010.30:FF:000002">
    <property type="entry name" value="Putative aminopeptidase N"/>
    <property type="match status" value="1"/>
</dbReference>
<dbReference type="EMBL" id="CP000513">
    <property type="protein sequence ID" value="ABQ13323.1"/>
    <property type="molecule type" value="Genomic_DNA"/>
</dbReference>
<dbReference type="PANTHER" id="PTHR46322">
    <property type="entry name" value="PUROMYCIN-SENSITIVE AMINOPEPTIDASE"/>
    <property type="match status" value="1"/>
</dbReference>
<sequence length="881" mass="101057">MSTLTITRLNDYRPLAFTVKHHDMKFDLQTDAVIVTHNQEFARSQPKKDERGFDIEQEKNVVLNGEDLQLLDIAIDGKMLPAGKYRYKNDLLTLFDVPDKFTLTTTVRLDPDNNLQLSGLYRSNGIYCTQCEAEGFRRISFGYDRPDALATYRVSIEADKTANPVLLSNGNLEASGDLNEGRHYATWFDPHPKPSYLFALVAGDLAVNAKRFTTTKGKEVELRIYTEAAFIDQTDYALQSLIDAFNWDETRFNLSYDLDRFNLVAISDFNMGAMENKSLNIFNTKFVLANTETAADSDFRAIQRVIGHEYFHNWTGNRITCRDWFQLTLKEGLTVFRDQEFSSDLNERTIKRIEDVELLRREQFAEDGGPMSHPVQPQEYAAIDNFYTRTVYEKGAELIRMYHTIIGEEKFQKGMALYIERHDGQAVCIQDFAQCMEDASDYPFTKQFFDWYTTSGTPKVKFTASYNKTEGSFTLSAHQNISAVNPKRPLVIPIRFSLISPNGRLYRFEDGSESQLLLLDKERGSWTFTHADADLIPVLMQGFSAPIYYEYDYGDDELIALAQFAPDGFARYEAVQTLLHRMFQLSLKDSRALKDLSEKVSNLMAFLLKNKKISDSEKALLLAVPPLSSFLPTLPAPINMDNVLSAYDRVVRTIALKMRRNWSDFLKAGKPETQAKYSVKDAGIRALYGLAMKIMSTFDDESNRKLFLELYKNADCMTDRMNALEALNAHADRYREEALQDFYQRFADQPLVIDKWFMLQSKDNIAGALERIEALTRLPAFQIRNPNRFRALVFTFMQSNPKLFHRADGSGYHFVIEQIRRIIRDNPQLSARMIRGLEIVTKLDAKRKALAHKELSSLLEMEDISVDAREIIERVSAGLTS</sequence>
<keyword evidence="10" id="KW-0862">Zinc</keyword>
<dbReference type="AlphaFoldDB" id="A5EWZ7"/>
<accession>A5EWZ7</accession>
<keyword evidence="6 17" id="KW-0031">Aminopeptidase</keyword>
<dbReference type="InterPro" id="IPR037144">
    <property type="entry name" value="Peptidase_M1_pepN_C_sf"/>
</dbReference>
<evidence type="ECO:0000256" key="9">
    <source>
        <dbReference type="ARBA" id="ARBA00022801"/>
    </source>
</evidence>
<evidence type="ECO:0000256" key="1">
    <source>
        <dbReference type="ARBA" id="ARBA00000098"/>
    </source>
</evidence>
<dbReference type="GO" id="GO:0016285">
    <property type="term" value="F:alanyl aminopeptidase activity"/>
    <property type="evidence" value="ECO:0007669"/>
    <property type="project" value="UniProtKB-EC"/>
</dbReference>
<protein>
    <recommendedName>
        <fullName evidence="5 12">Aminopeptidase N</fullName>
        <ecNumber evidence="4 12">3.4.11.2</ecNumber>
    </recommendedName>
</protein>
<dbReference type="InterPro" id="IPR027268">
    <property type="entry name" value="Peptidase_M4/M1_CTD_sf"/>
</dbReference>
<evidence type="ECO:0000313" key="18">
    <source>
        <dbReference type="Proteomes" id="UP000000248"/>
    </source>
</evidence>
<dbReference type="PANTHER" id="PTHR46322:SF1">
    <property type="entry name" value="PUROMYCIN-SENSITIVE AMINOPEPTIDASE"/>
    <property type="match status" value="1"/>
</dbReference>
<dbReference type="InterPro" id="IPR012779">
    <property type="entry name" value="Peptidase_M1_pepN"/>
</dbReference>
<dbReference type="Gene3D" id="2.60.40.1730">
    <property type="entry name" value="tricorn interacting facor f3 domain"/>
    <property type="match status" value="1"/>
</dbReference>
<keyword evidence="18" id="KW-1185">Reference proteome</keyword>
<dbReference type="PRINTS" id="PR00756">
    <property type="entry name" value="ALADIPTASE"/>
</dbReference>
<dbReference type="OrthoDB" id="100605at2"/>
<keyword evidence="8" id="KW-0479">Metal-binding</keyword>
<evidence type="ECO:0000313" key="17">
    <source>
        <dbReference type="EMBL" id="ABQ13323.1"/>
    </source>
</evidence>
<dbReference type="Gene3D" id="3.30.2010.30">
    <property type="match status" value="1"/>
</dbReference>
<dbReference type="InterPro" id="IPR045357">
    <property type="entry name" value="Aminopeptidase_N-like_N"/>
</dbReference>
<keyword evidence="7" id="KW-0645">Protease</keyword>
<feature type="domain" description="Peptidase M1 membrane alanine aminopeptidase" evidence="13">
    <location>
        <begin position="236"/>
        <end position="442"/>
    </location>
</feature>
<evidence type="ECO:0000256" key="10">
    <source>
        <dbReference type="ARBA" id="ARBA00022833"/>
    </source>
</evidence>
<dbReference type="InterPro" id="IPR024601">
    <property type="entry name" value="Peptidase_M1_pepN_C"/>
</dbReference>
<evidence type="ECO:0000256" key="2">
    <source>
        <dbReference type="ARBA" id="ARBA00001947"/>
    </source>
</evidence>
<evidence type="ECO:0000259" key="14">
    <source>
        <dbReference type="Pfam" id="PF11940"/>
    </source>
</evidence>
<comment type="similarity">
    <text evidence="3">Belongs to the peptidase M1 family.</text>
</comment>
<feature type="domain" description="Aminopeptidase N-like N-terminal" evidence="16">
    <location>
        <begin position="57"/>
        <end position="197"/>
    </location>
</feature>
<dbReference type="InterPro" id="IPR035414">
    <property type="entry name" value="Peptidase_M1_pepN_Ig-like"/>
</dbReference>
<dbReference type="Pfam" id="PF17432">
    <property type="entry name" value="DUF3458_C"/>
    <property type="match status" value="1"/>
</dbReference>
<dbReference type="Proteomes" id="UP000000248">
    <property type="component" value="Chromosome"/>
</dbReference>
<comment type="cofactor">
    <cofactor evidence="2">
        <name>Zn(2+)</name>
        <dbReference type="ChEBI" id="CHEBI:29105"/>
    </cofactor>
</comment>
<dbReference type="EC" id="3.4.11.2" evidence="4 12"/>
<dbReference type="HOGENOM" id="CLU_007993_2_0_6"/>
<evidence type="ECO:0000256" key="3">
    <source>
        <dbReference type="ARBA" id="ARBA00010136"/>
    </source>
</evidence>
<proteinExistence type="inferred from homology"/>
<evidence type="ECO:0000259" key="13">
    <source>
        <dbReference type="Pfam" id="PF01433"/>
    </source>
</evidence>
<dbReference type="MEROPS" id="M01.005"/>
<reference evidence="17 18" key="1">
    <citation type="journal article" date="2007" name="Nat. Biotechnol.">
        <title>Genome sequence and identification of candidate vaccine antigens from the animal pathogen Dichelobacter nodosus.</title>
        <authorList>
            <person name="Myers G.S."/>
            <person name="Parker D."/>
            <person name="Al-Hasani K."/>
            <person name="Kennan R.M."/>
            <person name="Seemann T."/>
            <person name="Ren Q."/>
            <person name="Badger J.H."/>
            <person name="Selengut J.D."/>
            <person name="Deboy R.T."/>
            <person name="Tettelin H."/>
            <person name="Boyce J.D."/>
            <person name="McCarl V.P."/>
            <person name="Han X."/>
            <person name="Nelson W.C."/>
            <person name="Madupu R."/>
            <person name="Mohamoud Y."/>
            <person name="Holley T."/>
            <person name="Fedorova N."/>
            <person name="Khouri H."/>
            <person name="Bottomley S.P."/>
            <person name="Whittington R.J."/>
            <person name="Adler B."/>
            <person name="Songer J.G."/>
            <person name="Rood J.I."/>
            <person name="Paulsen I.T."/>
        </authorList>
    </citation>
    <scope>NUCLEOTIDE SEQUENCE [LARGE SCALE GENOMIC DNA]</scope>
    <source>
        <strain evidence="17 18">VCS1703A</strain>
    </source>
</reference>
<dbReference type="Gene3D" id="1.10.390.10">
    <property type="entry name" value="Neutral Protease Domain 2"/>
    <property type="match status" value="1"/>
</dbReference>
<dbReference type="GO" id="GO:0006508">
    <property type="term" value="P:proteolysis"/>
    <property type="evidence" value="ECO:0007669"/>
    <property type="project" value="UniProtKB-UniRule"/>
</dbReference>
<dbReference type="InterPro" id="IPR001930">
    <property type="entry name" value="Peptidase_M1"/>
</dbReference>